<evidence type="ECO:0000256" key="1">
    <source>
        <dbReference type="SAM" id="SignalP"/>
    </source>
</evidence>
<name>A0ABV7T5A1_9GAMM</name>
<dbReference type="SMART" id="SM00155">
    <property type="entry name" value="PLDc"/>
    <property type="match status" value="2"/>
</dbReference>
<dbReference type="PROSITE" id="PS50035">
    <property type="entry name" value="PLD"/>
    <property type="match status" value="2"/>
</dbReference>
<evidence type="ECO:0000313" key="4">
    <source>
        <dbReference type="Proteomes" id="UP001595630"/>
    </source>
</evidence>
<feature type="chain" id="PRO_5047145592" evidence="1">
    <location>
        <begin position="24"/>
        <end position="516"/>
    </location>
</feature>
<evidence type="ECO:0000259" key="2">
    <source>
        <dbReference type="PROSITE" id="PS50035"/>
    </source>
</evidence>
<dbReference type="PANTHER" id="PTHR21248">
    <property type="entry name" value="CARDIOLIPIN SYNTHASE"/>
    <property type="match status" value="1"/>
</dbReference>
<dbReference type="Pfam" id="PF13091">
    <property type="entry name" value="PLDc_2"/>
    <property type="match status" value="2"/>
</dbReference>
<keyword evidence="1" id="KW-0732">Signal</keyword>
<dbReference type="Gene3D" id="3.30.870.10">
    <property type="entry name" value="Endonuclease Chain A"/>
    <property type="match status" value="2"/>
</dbReference>
<dbReference type="RefSeq" id="WP_386364154.1">
    <property type="nucleotide sequence ID" value="NZ_JBHRXZ010000022.1"/>
</dbReference>
<dbReference type="PANTHER" id="PTHR21248:SF12">
    <property type="entry name" value="CARDIOLIPIN SYNTHASE C"/>
    <property type="match status" value="1"/>
</dbReference>
<sequence>MVIRLLFLAFLLLAGCVSQPYEATPSHSLPAGHSTLGQHIARLAESHPQDHSGFRLLASSTDAFNARGEMIRAAEVSLDIQYYIVDDGLTTRGLVADLLDAADRGVRVRILLDDTASDGVDRALATLAAHPNIEIRVFNPIYRGRGTLVTRLFGRAANFSRQHRRMHNKLMLADSNLAIVGGRNLGDVYFDADQVWNFMDMDLLGAGPIAARLGGSFDEYWNHRLSVPIQRFLRHPPLGEDLREARDGIVRYFARARVSDRDHYERLMAYRYEDGFLEWLEEMTWAPGEAYWDSPDKILAQGLPPPELLLVTELLPVLEQTRDELVLISGYFVPTADGVQLIRTQVERGIQVAIMTNALEATDVPLVHGGYAPYRHELLEMGVRLFELRRQPGQEPSFSYSGDSESSLHSKAAIIDGERVFIGSLNFDPRSVWWNTEVGILVDSPELAREVHRLSLEGMAPAVSYEVRLREQDGAQRLVWVAEDDGEVVLLEREPGGLWRHVNAWMARILGLENLL</sequence>
<dbReference type="EMBL" id="JBHRXZ010000022">
    <property type="protein sequence ID" value="MFC3607999.1"/>
    <property type="molecule type" value="Genomic_DNA"/>
</dbReference>
<organism evidence="3 4">
    <name type="scientific">Stutzerimonas tarimensis</name>
    <dbReference type="NCBI Taxonomy" id="1507735"/>
    <lineage>
        <taxon>Bacteria</taxon>
        <taxon>Pseudomonadati</taxon>
        <taxon>Pseudomonadota</taxon>
        <taxon>Gammaproteobacteria</taxon>
        <taxon>Pseudomonadales</taxon>
        <taxon>Pseudomonadaceae</taxon>
        <taxon>Stutzerimonas</taxon>
    </lineage>
</organism>
<comment type="caution">
    <text evidence="3">The sequence shown here is derived from an EMBL/GenBank/DDBJ whole genome shotgun (WGS) entry which is preliminary data.</text>
</comment>
<dbReference type="SUPFAM" id="SSF56024">
    <property type="entry name" value="Phospholipase D/nuclease"/>
    <property type="match status" value="2"/>
</dbReference>
<dbReference type="PROSITE" id="PS51257">
    <property type="entry name" value="PROKAR_LIPOPROTEIN"/>
    <property type="match status" value="1"/>
</dbReference>
<dbReference type="InterPro" id="IPR025202">
    <property type="entry name" value="PLD-like_dom"/>
</dbReference>
<evidence type="ECO:0000313" key="3">
    <source>
        <dbReference type="EMBL" id="MFC3607999.1"/>
    </source>
</evidence>
<feature type="domain" description="PLD phosphodiesterase" evidence="2">
    <location>
        <begin position="162"/>
        <end position="189"/>
    </location>
</feature>
<dbReference type="CDD" id="cd09111">
    <property type="entry name" value="PLDc_ymdC_like_1"/>
    <property type="match status" value="1"/>
</dbReference>
<reference evidence="4" key="1">
    <citation type="journal article" date="2019" name="Int. J. Syst. Evol. Microbiol.">
        <title>The Global Catalogue of Microorganisms (GCM) 10K type strain sequencing project: providing services to taxonomists for standard genome sequencing and annotation.</title>
        <authorList>
            <consortium name="The Broad Institute Genomics Platform"/>
            <consortium name="The Broad Institute Genome Sequencing Center for Infectious Disease"/>
            <person name="Wu L."/>
            <person name="Ma J."/>
        </authorList>
    </citation>
    <scope>NUCLEOTIDE SEQUENCE [LARGE SCALE GENOMIC DNA]</scope>
    <source>
        <strain evidence="4">KCTC 42447</strain>
    </source>
</reference>
<dbReference type="InterPro" id="IPR001736">
    <property type="entry name" value="PLipase_D/transphosphatidylase"/>
</dbReference>
<protein>
    <submittedName>
        <fullName evidence="3">Phospholipase D family protein</fullName>
    </submittedName>
</protein>
<keyword evidence="4" id="KW-1185">Reference proteome</keyword>
<dbReference type="CDD" id="cd09113">
    <property type="entry name" value="PLDc_ymdC_like_2"/>
    <property type="match status" value="1"/>
</dbReference>
<gene>
    <name evidence="3" type="ORF">ACFOMF_09445</name>
</gene>
<feature type="signal peptide" evidence="1">
    <location>
        <begin position="1"/>
        <end position="23"/>
    </location>
</feature>
<feature type="domain" description="PLD phosphodiesterase" evidence="2">
    <location>
        <begin position="404"/>
        <end position="431"/>
    </location>
</feature>
<proteinExistence type="predicted"/>
<accession>A0ABV7T5A1</accession>
<dbReference type="Proteomes" id="UP001595630">
    <property type="component" value="Unassembled WGS sequence"/>
</dbReference>